<dbReference type="GeneID" id="107266218"/>
<sequence length="208" mass="21256">MKFLIVLSSLVAVSLARPSYGHGYGLVPVAHGYHGPAAPLAHDGRVVDTPEVAHAKAAHFAAHAEAAAHAHYSPAYGHGEGIFVAAPAHGYAAPHGYHGPAAPLAHDGRVIDTPEVAHAKAAHFAAHAEAATHAHYAPEYSHGGVLVGGPGYGYAAPHGYHGPAAPLAHDGRVVDTPEVAHAKAAHLSVLAEESAKAAHYGGHGLHHW</sequence>
<keyword evidence="2" id="KW-1185">Reference proteome</keyword>
<reference evidence="3" key="1">
    <citation type="submission" date="2025-08" db="UniProtKB">
        <authorList>
            <consortium name="RefSeq"/>
        </authorList>
    </citation>
    <scope>IDENTIFICATION</scope>
</reference>
<dbReference type="Proteomes" id="UP000694920">
    <property type="component" value="Unplaced"/>
</dbReference>
<proteinExistence type="predicted"/>
<accession>A0AAJ7FHE6</accession>
<evidence type="ECO:0000313" key="2">
    <source>
        <dbReference type="Proteomes" id="UP000694920"/>
    </source>
</evidence>
<keyword evidence="1" id="KW-0732">Signal</keyword>
<feature type="chain" id="PRO_5042533875" evidence="1">
    <location>
        <begin position="17"/>
        <end position="208"/>
    </location>
</feature>
<evidence type="ECO:0000313" key="3">
    <source>
        <dbReference type="RefSeq" id="XP_015591981.1"/>
    </source>
</evidence>
<evidence type="ECO:0000256" key="1">
    <source>
        <dbReference type="SAM" id="SignalP"/>
    </source>
</evidence>
<protein>
    <submittedName>
        <fullName evidence="3">Cuticle protein 18.7</fullName>
    </submittedName>
</protein>
<organism evidence="2 3">
    <name type="scientific">Cephus cinctus</name>
    <name type="common">Wheat stem sawfly</name>
    <dbReference type="NCBI Taxonomy" id="211228"/>
    <lineage>
        <taxon>Eukaryota</taxon>
        <taxon>Metazoa</taxon>
        <taxon>Ecdysozoa</taxon>
        <taxon>Arthropoda</taxon>
        <taxon>Hexapoda</taxon>
        <taxon>Insecta</taxon>
        <taxon>Pterygota</taxon>
        <taxon>Neoptera</taxon>
        <taxon>Endopterygota</taxon>
        <taxon>Hymenoptera</taxon>
        <taxon>Cephoidea</taxon>
        <taxon>Cephidae</taxon>
        <taxon>Cephus</taxon>
    </lineage>
</organism>
<dbReference type="AlphaFoldDB" id="A0AAJ7FHE6"/>
<feature type="signal peptide" evidence="1">
    <location>
        <begin position="1"/>
        <end position="16"/>
    </location>
</feature>
<name>A0AAJ7FHE6_CEPCN</name>
<dbReference type="RefSeq" id="XP_015591981.1">
    <property type="nucleotide sequence ID" value="XM_015736495.2"/>
</dbReference>
<dbReference type="KEGG" id="ccin:107266218"/>
<gene>
    <name evidence="3" type="primary">LOC107266218</name>
</gene>